<proteinExistence type="predicted"/>
<dbReference type="AlphaFoldDB" id="H7FNH6"/>
<evidence type="ECO:0000313" key="2">
    <source>
        <dbReference type="Proteomes" id="UP000005566"/>
    </source>
</evidence>
<protein>
    <submittedName>
        <fullName evidence="1">Uncharacterized protein</fullName>
    </submittedName>
</protein>
<accession>H7FNH6</accession>
<gene>
    <name evidence="1" type="ORF">HJ01_00647</name>
</gene>
<dbReference type="EMBL" id="AHKF01000010">
    <property type="protein sequence ID" value="EIA09965.1"/>
    <property type="molecule type" value="Genomic_DNA"/>
</dbReference>
<sequence length="41" mass="5054">MWLFVYSIKVRIISFFGYQYKRNNLPINRLHDIFDNFASLI</sequence>
<keyword evidence="2" id="KW-1185">Reference proteome</keyword>
<comment type="caution">
    <text evidence="1">The sequence shown here is derived from an EMBL/GenBank/DDBJ whole genome shotgun (WGS) entry which is preliminary data.</text>
</comment>
<reference evidence="1 2" key="1">
    <citation type="journal article" date="2014" name="Acta Crystallogr. D">
        <title>Structure-based characterization and antifreeze properties of a hyperactive ice-binding protein from the Antarctic bacterium Flavobacterium frigoris PS1.</title>
        <authorList>
            <person name="Do H."/>
            <person name="Kim S.J."/>
            <person name="Kim H.J."/>
            <person name="Lee J.H."/>
        </authorList>
    </citation>
    <scope>NUCLEOTIDE SEQUENCE [LARGE SCALE GENOMIC DNA]</scope>
    <source>
        <strain evidence="1 2">PS1</strain>
    </source>
</reference>
<dbReference type="Proteomes" id="UP000005566">
    <property type="component" value="Unassembled WGS sequence"/>
</dbReference>
<name>H7FNH6_FLAFP</name>
<evidence type="ECO:0000313" key="1">
    <source>
        <dbReference type="EMBL" id="EIA09965.1"/>
    </source>
</evidence>
<organism evidence="1 2">
    <name type="scientific">Flavobacterium frigoris (strain PS1)</name>
    <dbReference type="NCBI Taxonomy" id="1086011"/>
    <lineage>
        <taxon>Bacteria</taxon>
        <taxon>Pseudomonadati</taxon>
        <taxon>Bacteroidota</taxon>
        <taxon>Flavobacteriia</taxon>
        <taxon>Flavobacteriales</taxon>
        <taxon>Flavobacteriaceae</taxon>
        <taxon>Flavobacterium</taxon>
    </lineage>
</organism>
<dbReference type="PATRIC" id="fig|1086011.3.peg.636"/>